<dbReference type="Proteomes" id="UP000067626">
    <property type="component" value="Chromosome"/>
</dbReference>
<dbReference type="SUPFAM" id="SSF48557">
    <property type="entry name" value="L-aspartase-like"/>
    <property type="match status" value="1"/>
</dbReference>
<evidence type="ECO:0000256" key="2">
    <source>
        <dbReference type="ARBA" id="ARBA00012994"/>
    </source>
</evidence>
<evidence type="ECO:0000256" key="7">
    <source>
        <dbReference type="RuleBase" id="RU003954"/>
    </source>
</evidence>
<sequence>MASRRAIDDILEAGDGAPAVYGVNTGFGALAETRIAASDIAVLQRNLVRSHASGVGPDLGDADVRAMILLRAQVIALGYSGVRPQVLDALVGLLERGVCPRIPAQGSVGASGDLAPLAHLALTLIGEGEARHEGTLLQASEALARAGLTPVELVAKEGLALINGTQYMTALGALAVSEAADLCALADVAGAMSLEALMGSRRPFDERLMHVRPHPGQATVARNLRALLTESEIMTSHAGCARVQDAYSLRCMPQVHGASRDALSWAAEVLTREVNSVTDNPTVFLTSDAPELLSGGNFHGQPVALALDLAAIAVAELANISERRVEQLVNPSLSCGLPPFLAPQSGLNSGFMIAQVASAALVSENKVLCHPASVDSIPTSANREDHVSMGSISARKLSQVVENVRASIAIELLGAAQGIDLRRPLRPSAAVAAAHATVRRVVPKLESDRPLYQDIATVTALIRSGELLREVEAVTGSLR</sequence>
<dbReference type="InterPro" id="IPR022313">
    <property type="entry name" value="Phe/His_NH3-lyase_AS"/>
</dbReference>
<dbReference type="PANTHER" id="PTHR10362">
    <property type="entry name" value="HISTIDINE AMMONIA-LYASE"/>
    <property type="match status" value="1"/>
</dbReference>
<comment type="subcellular location">
    <subcellularLocation>
        <location evidence="9">Cytoplasm</location>
    </subcellularLocation>
</comment>
<dbReference type="FunFam" id="1.20.200.10:FF:000003">
    <property type="entry name" value="Histidine ammonia-lyase"/>
    <property type="match status" value="1"/>
</dbReference>
<evidence type="ECO:0000256" key="5">
    <source>
        <dbReference type="ARBA" id="ARBA00049269"/>
    </source>
</evidence>
<comment type="catalytic activity">
    <reaction evidence="5 8">
        <text>L-histidine = trans-urocanate + NH4(+)</text>
        <dbReference type="Rhea" id="RHEA:21232"/>
        <dbReference type="ChEBI" id="CHEBI:17771"/>
        <dbReference type="ChEBI" id="CHEBI:28938"/>
        <dbReference type="ChEBI" id="CHEBI:57595"/>
        <dbReference type="EC" id="4.3.1.3"/>
    </reaction>
</comment>
<dbReference type="InterPro" id="IPR008948">
    <property type="entry name" value="L-Aspartase-like"/>
</dbReference>
<proteinExistence type="inferred from homology"/>
<dbReference type="KEGG" id="ccro:CMC5_026440"/>
<dbReference type="GO" id="GO:0019556">
    <property type="term" value="P:L-histidine catabolic process to glutamate and formamide"/>
    <property type="evidence" value="ECO:0007669"/>
    <property type="project" value="UniProtKB-UniPathway"/>
</dbReference>
<comment type="pathway">
    <text evidence="1 8">Amino-acid degradation; L-histidine degradation into L-glutamate; N-formimidoyl-L-glutamate from L-histidine: step 1/3.</text>
</comment>
<dbReference type="Gene3D" id="1.20.200.10">
    <property type="entry name" value="Fumarase/aspartase (Central domain)"/>
    <property type="match status" value="1"/>
</dbReference>
<dbReference type="PROSITE" id="PS00488">
    <property type="entry name" value="PAL_HISTIDASE"/>
    <property type="match status" value="1"/>
</dbReference>
<dbReference type="InterPro" id="IPR024083">
    <property type="entry name" value="Fumarase/histidase_N"/>
</dbReference>
<dbReference type="GO" id="GO:0004397">
    <property type="term" value="F:histidine ammonia-lyase activity"/>
    <property type="evidence" value="ECO:0007669"/>
    <property type="project" value="UniProtKB-UniRule"/>
</dbReference>
<dbReference type="AlphaFoldDB" id="A0A0K1ED43"/>
<name>A0A0K1ED43_CHOCO</name>
<gene>
    <name evidence="10" type="primary">hutH</name>
    <name evidence="10" type="ORF">CMC5_026440</name>
</gene>
<evidence type="ECO:0000256" key="6">
    <source>
        <dbReference type="NCBIfam" id="TIGR01225"/>
    </source>
</evidence>
<dbReference type="Gene3D" id="1.10.275.10">
    <property type="entry name" value="Fumarase/aspartase (N-terminal domain)"/>
    <property type="match status" value="1"/>
</dbReference>
<dbReference type="NCBIfam" id="NF006871">
    <property type="entry name" value="PRK09367.1"/>
    <property type="match status" value="1"/>
</dbReference>
<dbReference type="Pfam" id="PF00221">
    <property type="entry name" value="Lyase_aromatic"/>
    <property type="match status" value="1"/>
</dbReference>
<keyword evidence="11" id="KW-1185">Reference proteome</keyword>
<dbReference type="InterPro" id="IPR005921">
    <property type="entry name" value="HutH"/>
</dbReference>
<dbReference type="EMBL" id="CP012159">
    <property type="protein sequence ID" value="AKT38498.1"/>
    <property type="molecule type" value="Genomic_DNA"/>
</dbReference>
<evidence type="ECO:0000256" key="4">
    <source>
        <dbReference type="ARBA" id="ARBA00023239"/>
    </source>
</evidence>
<evidence type="ECO:0000256" key="3">
    <source>
        <dbReference type="ARBA" id="ARBA00022808"/>
    </source>
</evidence>
<evidence type="ECO:0000313" key="10">
    <source>
        <dbReference type="EMBL" id="AKT38498.1"/>
    </source>
</evidence>
<protein>
    <recommendedName>
        <fullName evidence="2 6">Histidine ammonia-lyase</fullName>
        <ecNumber evidence="2 6">4.3.1.3</ecNumber>
    </recommendedName>
</protein>
<comment type="similarity">
    <text evidence="7">Belongs to the PAL/histidase family.</text>
</comment>
<dbReference type="UniPathway" id="UPA00379">
    <property type="reaction ID" value="UER00549"/>
</dbReference>
<dbReference type="InterPro" id="IPR001106">
    <property type="entry name" value="Aromatic_Lyase"/>
</dbReference>
<dbReference type="PATRIC" id="fig|52.7.peg.2886"/>
<evidence type="ECO:0000256" key="1">
    <source>
        <dbReference type="ARBA" id="ARBA00005113"/>
    </source>
</evidence>
<dbReference type="FunFam" id="1.10.275.10:FF:000005">
    <property type="entry name" value="Histidine ammonia-lyase"/>
    <property type="match status" value="1"/>
</dbReference>
<keyword evidence="4 7" id="KW-0456">Lyase</keyword>
<dbReference type="GO" id="GO:0005737">
    <property type="term" value="C:cytoplasm"/>
    <property type="evidence" value="ECO:0007669"/>
    <property type="project" value="UniProtKB-SubCell"/>
</dbReference>
<organism evidence="10 11">
    <name type="scientific">Chondromyces crocatus</name>
    <dbReference type="NCBI Taxonomy" id="52"/>
    <lineage>
        <taxon>Bacteria</taxon>
        <taxon>Pseudomonadati</taxon>
        <taxon>Myxococcota</taxon>
        <taxon>Polyangia</taxon>
        <taxon>Polyangiales</taxon>
        <taxon>Polyangiaceae</taxon>
        <taxon>Chondromyces</taxon>
    </lineage>
</organism>
<keyword evidence="3 8" id="KW-0369">Histidine metabolism</keyword>
<dbReference type="STRING" id="52.CMC5_026440"/>
<dbReference type="EC" id="4.3.1.3" evidence="2 6"/>
<reference evidence="10 11" key="1">
    <citation type="submission" date="2015-07" db="EMBL/GenBank/DDBJ databases">
        <title>Genome analysis of myxobacterium Chondromyces crocatus Cm c5 reveals a high potential for natural compound synthesis and the genetic basis for the loss of fruiting body formation.</title>
        <authorList>
            <person name="Zaburannyi N."/>
            <person name="Bunk B."/>
            <person name="Maier J."/>
            <person name="Overmann J."/>
            <person name="Mueller R."/>
        </authorList>
    </citation>
    <scope>NUCLEOTIDE SEQUENCE [LARGE SCALE GENOMIC DNA]</scope>
    <source>
        <strain evidence="10 11">Cm c5</strain>
    </source>
</reference>
<dbReference type="GO" id="GO:0019557">
    <property type="term" value="P:L-histidine catabolic process to glutamate and formate"/>
    <property type="evidence" value="ECO:0007669"/>
    <property type="project" value="UniProtKB-UniPathway"/>
</dbReference>
<evidence type="ECO:0000313" key="11">
    <source>
        <dbReference type="Proteomes" id="UP000067626"/>
    </source>
</evidence>
<dbReference type="NCBIfam" id="TIGR01225">
    <property type="entry name" value="hutH"/>
    <property type="match status" value="1"/>
</dbReference>
<evidence type="ECO:0000256" key="8">
    <source>
        <dbReference type="RuleBase" id="RU004479"/>
    </source>
</evidence>
<dbReference type="CDD" id="cd00332">
    <property type="entry name" value="PAL-HAL"/>
    <property type="match status" value="1"/>
</dbReference>
<accession>A0A0K1ED43</accession>
<evidence type="ECO:0000256" key="9">
    <source>
        <dbReference type="RuleBase" id="RU004480"/>
    </source>
</evidence>